<evidence type="ECO:0000256" key="8">
    <source>
        <dbReference type="ARBA" id="ARBA00022884"/>
    </source>
</evidence>
<proteinExistence type="inferred from homology"/>
<evidence type="ECO:0000256" key="11">
    <source>
        <dbReference type="HAMAP-Rule" id="MF_00036"/>
    </source>
</evidence>
<evidence type="ECO:0000256" key="5">
    <source>
        <dbReference type="ARBA" id="ARBA00022741"/>
    </source>
</evidence>
<dbReference type="PANTHER" id="PTHR11777">
    <property type="entry name" value="ALANYL-TRNA SYNTHETASE"/>
    <property type="match status" value="1"/>
</dbReference>
<keyword evidence="8 11" id="KW-0694">RNA-binding</keyword>
<feature type="binding site" evidence="11">
    <location>
        <position position="624"/>
    </location>
    <ligand>
        <name>Zn(2+)</name>
        <dbReference type="ChEBI" id="CHEBI:29105"/>
    </ligand>
</feature>
<keyword evidence="4 11" id="KW-0479">Metal-binding</keyword>
<dbReference type="InterPro" id="IPR018163">
    <property type="entry name" value="Thr/Ala-tRNA-synth_IIc_edit"/>
</dbReference>
<dbReference type="Proteomes" id="UP000317730">
    <property type="component" value="Unassembled WGS sequence"/>
</dbReference>
<keyword evidence="5 11" id="KW-0547">Nucleotide-binding</keyword>
<evidence type="ECO:0000313" key="14">
    <source>
        <dbReference type="EMBL" id="GEB84216.1"/>
    </source>
</evidence>
<dbReference type="InterPro" id="IPR018164">
    <property type="entry name" value="Ala-tRNA-synth_IIc_N"/>
</dbReference>
<dbReference type="InterPro" id="IPR012947">
    <property type="entry name" value="tRNA_SAD"/>
</dbReference>
<gene>
    <name evidence="11 14" type="primary">alaS</name>
    <name evidence="14" type="ORF">APE01nite_00130</name>
</gene>
<dbReference type="CDD" id="cd00673">
    <property type="entry name" value="AlaRS_core"/>
    <property type="match status" value="1"/>
</dbReference>
<dbReference type="InterPro" id="IPR045864">
    <property type="entry name" value="aa-tRNA-synth_II/BPL/LPL"/>
</dbReference>
<keyword evidence="15" id="KW-1185">Reference proteome</keyword>
<evidence type="ECO:0000256" key="9">
    <source>
        <dbReference type="ARBA" id="ARBA00022917"/>
    </source>
</evidence>
<dbReference type="Pfam" id="PF02272">
    <property type="entry name" value="DHHA1"/>
    <property type="match status" value="1"/>
</dbReference>
<feature type="binding site" evidence="11">
    <location>
        <position position="620"/>
    </location>
    <ligand>
        <name>Zn(2+)</name>
        <dbReference type="ChEBI" id="CHEBI:29105"/>
    </ligand>
</feature>
<organism evidence="14 15">
    <name type="scientific">Acetobacter peroxydans</name>
    <dbReference type="NCBI Taxonomy" id="104098"/>
    <lineage>
        <taxon>Bacteria</taxon>
        <taxon>Pseudomonadati</taxon>
        <taxon>Pseudomonadota</taxon>
        <taxon>Alphaproteobacteria</taxon>
        <taxon>Acetobacterales</taxon>
        <taxon>Acetobacteraceae</taxon>
        <taxon>Acetobacter</taxon>
    </lineage>
</organism>
<dbReference type="SUPFAM" id="SSF101353">
    <property type="entry name" value="Putative anticodon-binding domain of alanyl-tRNA synthetase (AlaRS)"/>
    <property type="match status" value="1"/>
</dbReference>
<dbReference type="Gene3D" id="3.10.310.40">
    <property type="match status" value="1"/>
</dbReference>
<dbReference type="SUPFAM" id="SSF55186">
    <property type="entry name" value="ThrRS/AlaRS common domain"/>
    <property type="match status" value="1"/>
</dbReference>
<dbReference type="Gene3D" id="2.40.30.130">
    <property type="match status" value="1"/>
</dbReference>
<dbReference type="GO" id="GO:0002161">
    <property type="term" value="F:aminoacyl-tRNA deacylase activity"/>
    <property type="evidence" value="ECO:0007669"/>
    <property type="project" value="TreeGrafter"/>
</dbReference>
<dbReference type="InterPro" id="IPR003156">
    <property type="entry name" value="DHHA1_dom"/>
</dbReference>
<evidence type="ECO:0000256" key="10">
    <source>
        <dbReference type="ARBA" id="ARBA00023146"/>
    </source>
</evidence>
<keyword evidence="2 11" id="KW-0820">tRNA-binding</keyword>
<keyword evidence="10 11" id="KW-0030">Aminoacyl-tRNA synthetase</keyword>
<comment type="function">
    <text evidence="11">Catalyzes the attachment of alanine to tRNA(Ala) in a two-step reaction: alanine is first activated by ATP to form Ala-AMP and then transferred to the acceptor end of tRNA(Ala). Also edits incorrectly charged Ser-tRNA(Ala) and Gly-tRNA(Ala) via its editing domain.</text>
</comment>
<dbReference type="GO" id="GO:0005829">
    <property type="term" value="C:cytosol"/>
    <property type="evidence" value="ECO:0007669"/>
    <property type="project" value="TreeGrafter"/>
</dbReference>
<dbReference type="Gene3D" id="3.30.980.10">
    <property type="entry name" value="Threonyl-trna Synthetase, Chain A, domain 2"/>
    <property type="match status" value="1"/>
</dbReference>
<comment type="cofactor">
    <cofactor evidence="11">
        <name>Zn(2+)</name>
        <dbReference type="ChEBI" id="CHEBI:29105"/>
    </cofactor>
    <text evidence="11">Binds 1 zinc ion per subunit.</text>
</comment>
<evidence type="ECO:0000313" key="15">
    <source>
        <dbReference type="Proteomes" id="UP000317730"/>
    </source>
</evidence>
<comment type="subcellular location">
    <subcellularLocation>
        <location evidence="11">Cytoplasm</location>
    </subcellularLocation>
</comment>
<dbReference type="InterPro" id="IPR018162">
    <property type="entry name" value="Ala-tRNA-ligase_IIc_anticod-bd"/>
</dbReference>
<feature type="binding site" evidence="11">
    <location>
        <position position="733"/>
    </location>
    <ligand>
        <name>Zn(2+)</name>
        <dbReference type="ChEBI" id="CHEBI:29105"/>
    </ligand>
</feature>
<evidence type="ECO:0000256" key="2">
    <source>
        <dbReference type="ARBA" id="ARBA00022555"/>
    </source>
</evidence>
<keyword evidence="12" id="KW-0175">Coiled coil</keyword>
<keyword evidence="11" id="KW-0963">Cytoplasm</keyword>
<comment type="similarity">
    <text evidence="1 11">Belongs to the class-II aminoacyl-tRNA synthetase family.</text>
</comment>
<dbReference type="InterPro" id="IPR018165">
    <property type="entry name" value="Ala-tRNA-synth_IIc_core"/>
</dbReference>
<dbReference type="InterPro" id="IPR002318">
    <property type="entry name" value="Ala-tRNA-lgiase_IIc"/>
</dbReference>
<reference evidence="14 15" key="1">
    <citation type="submission" date="2019-06" db="EMBL/GenBank/DDBJ databases">
        <title>Whole genome shotgun sequence of Acetobacter peroxydans NBRC 13755.</title>
        <authorList>
            <person name="Hosoyama A."/>
            <person name="Uohara A."/>
            <person name="Ohji S."/>
            <person name="Ichikawa N."/>
        </authorList>
    </citation>
    <scope>NUCLEOTIDE SEQUENCE [LARGE SCALE GENOMIC DNA]</scope>
    <source>
        <strain evidence="14 15">NBRC 13755</strain>
    </source>
</reference>
<dbReference type="AlphaFoldDB" id="A0A4Y3TPE0"/>
<dbReference type="FunFam" id="3.30.54.20:FF:000001">
    <property type="entry name" value="Alanine--tRNA ligase"/>
    <property type="match status" value="1"/>
</dbReference>
<dbReference type="GO" id="GO:0045892">
    <property type="term" value="P:negative regulation of DNA-templated transcription"/>
    <property type="evidence" value="ECO:0007669"/>
    <property type="project" value="TreeGrafter"/>
</dbReference>
<evidence type="ECO:0000256" key="7">
    <source>
        <dbReference type="ARBA" id="ARBA00022840"/>
    </source>
</evidence>
<dbReference type="GO" id="GO:0005524">
    <property type="term" value="F:ATP binding"/>
    <property type="evidence" value="ECO:0007669"/>
    <property type="project" value="UniProtKB-UniRule"/>
</dbReference>
<dbReference type="Pfam" id="PF07973">
    <property type="entry name" value="tRNA_SAD"/>
    <property type="match status" value="1"/>
</dbReference>
<dbReference type="PRINTS" id="PR00980">
    <property type="entry name" value="TRNASYNTHALA"/>
</dbReference>
<dbReference type="EMBL" id="BJMV01000001">
    <property type="protein sequence ID" value="GEB84216.1"/>
    <property type="molecule type" value="Genomic_DNA"/>
</dbReference>
<dbReference type="Gene3D" id="3.30.930.10">
    <property type="entry name" value="Bira Bifunctional Protein, Domain 2"/>
    <property type="match status" value="1"/>
</dbReference>
<evidence type="ECO:0000256" key="6">
    <source>
        <dbReference type="ARBA" id="ARBA00022833"/>
    </source>
</evidence>
<dbReference type="NCBIfam" id="TIGR00344">
    <property type="entry name" value="alaS"/>
    <property type="match status" value="1"/>
</dbReference>
<dbReference type="GO" id="GO:0000049">
    <property type="term" value="F:tRNA binding"/>
    <property type="evidence" value="ECO:0007669"/>
    <property type="project" value="UniProtKB-KW"/>
</dbReference>
<evidence type="ECO:0000256" key="4">
    <source>
        <dbReference type="ARBA" id="ARBA00022723"/>
    </source>
</evidence>
<name>A0A4Y3TPE0_9PROT</name>
<evidence type="ECO:0000256" key="3">
    <source>
        <dbReference type="ARBA" id="ARBA00022598"/>
    </source>
</evidence>
<dbReference type="Gene3D" id="3.30.54.20">
    <property type="match status" value="1"/>
</dbReference>
<feature type="binding site" evidence="11">
    <location>
        <position position="729"/>
    </location>
    <ligand>
        <name>Zn(2+)</name>
        <dbReference type="ChEBI" id="CHEBI:29105"/>
    </ligand>
</feature>
<evidence type="ECO:0000256" key="1">
    <source>
        <dbReference type="ARBA" id="ARBA00008226"/>
    </source>
</evidence>
<sequence length="937" mass="101376">MHQAGHNAASFGESAPALQLGQIFDHHRFRQGTEACRIAFGIPPCTNPFQDFQPYAMLTTNEIRAAFLEYFASKEHQIVASSSLVPRNDPTLLFTNAGMVQFKNVFTGQETRPYSRATTAQKVVRAGGKHNDLDNVGYTARHHTFFEMMGNFSFGDYFKAEAIELAWTLVTKGFGLPKEKLLVTVFAEDEEAAGLWRSIAGLDDSRIIRIATSDNFWRMGDTGPCGPCSEIFYDHGPDVPGGPPGSPDEDGDRFVEIWNLVFMQYFEDPPGVRSPLPRPSIDTGLGLERFAAILQGKRDNYDTDTFLALTQASADVTHQAVDGAFKSSHRVVADHLRSTAFLIADGVLPSKDGRGYVLRRIMRRAMRHLHMMGTKDPVFYKLLPALIQQMGNAYPELVHGEALIRETMRGEEERFKAMLERGLHLLDEEKARLAPGAALPGDVAFRLYDTFGFPLDLTQDALRGSGHDVDVSGFEDAMTIQRQRARAAWSGSGDAAVETIWFEARDRFAASEFLGYSTERADGEVQAIIAGNAFLPEATVGAEVAILLNQTPFYGESGGQAGDTGTLRAAGLEIAVTDTQKKAGDLIVHYGTITHGTLRPGMAVTADVDHARRSAIRAHHSATHLLHEALRRHLGAHVAQKGSLNTPDRLRFDISQPRPVTAEELALVEAEVNERIRENARVVTRSMTPDEAVEEGATALFGEKYGDEVRVVSMGAGDENRNAWSMELCGGTHVERTGDIGQFKIVAESGVSAGVRRIEAVAGKAAENLAVANEQRLNQMAAMMKVGVNEAPERLASLLEERRAMERQIAHLQRQLATGSVAAAGIEQVGAFRLATRNVGETPARELKGLAETILKQGEADVVVLISTAEGKGSVVAAIAPAQADKADAVALVRAASVAMGGKGGGGRRDMAQAGGPDGQAADAAFAAVREALKELT</sequence>
<dbReference type="HAMAP" id="MF_00036_B">
    <property type="entry name" value="Ala_tRNA_synth_B"/>
    <property type="match status" value="1"/>
</dbReference>
<comment type="domain">
    <text evidence="11">Consists of three domains; the N-terminal catalytic domain, the editing domain and the C-terminal C-Ala domain. The editing domain removes incorrectly charged amino acids, while the C-Ala domain, along with tRNA(Ala), serves as a bridge to cooperatively bring together the editing and aminoacylation centers thus stimulating deacylation of misacylated tRNAs.</text>
</comment>
<keyword evidence="3 11" id="KW-0436">Ligase</keyword>
<dbReference type="EC" id="6.1.1.7" evidence="11"/>
<feature type="coiled-coil region" evidence="12">
    <location>
        <begin position="788"/>
        <end position="815"/>
    </location>
</feature>
<dbReference type="InterPro" id="IPR009000">
    <property type="entry name" value="Transl_B-barrel_sf"/>
</dbReference>
<accession>A0A4Y3TPE0</accession>
<dbReference type="Pfam" id="PF01411">
    <property type="entry name" value="tRNA-synt_2c"/>
    <property type="match status" value="1"/>
</dbReference>
<evidence type="ECO:0000256" key="12">
    <source>
        <dbReference type="SAM" id="Coils"/>
    </source>
</evidence>
<comment type="catalytic activity">
    <reaction evidence="11">
        <text>tRNA(Ala) + L-alanine + ATP = L-alanyl-tRNA(Ala) + AMP + diphosphate</text>
        <dbReference type="Rhea" id="RHEA:12540"/>
        <dbReference type="Rhea" id="RHEA-COMP:9657"/>
        <dbReference type="Rhea" id="RHEA-COMP:9923"/>
        <dbReference type="ChEBI" id="CHEBI:30616"/>
        <dbReference type="ChEBI" id="CHEBI:33019"/>
        <dbReference type="ChEBI" id="CHEBI:57972"/>
        <dbReference type="ChEBI" id="CHEBI:78442"/>
        <dbReference type="ChEBI" id="CHEBI:78497"/>
        <dbReference type="ChEBI" id="CHEBI:456215"/>
        <dbReference type="EC" id="6.1.1.7"/>
    </reaction>
</comment>
<dbReference type="PANTHER" id="PTHR11777:SF9">
    <property type="entry name" value="ALANINE--TRNA LIGASE, CYTOPLASMIC"/>
    <property type="match status" value="1"/>
</dbReference>
<dbReference type="FunFam" id="3.30.980.10:FF:000004">
    <property type="entry name" value="Alanine--tRNA ligase, cytoplasmic"/>
    <property type="match status" value="1"/>
</dbReference>
<dbReference type="GO" id="GO:0008270">
    <property type="term" value="F:zinc ion binding"/>
    <property type="evidence" value="ECO:0007669"/>
    <property type="project" value="UniProtKB-UniRule"/>
</dbReference>
<dbReference type="SUPFAM" id="SSF50447">
    <property type="entry name" value="Translation proteins"/>
    <property type="match status" value="1"/>
</dbReference>
<dbReference type="InterPro" id="IPR050058">
    <property type="entry name" value="Ala-tRNA_ligase"/>
</dbReference>
<dbReference type="SUPFAM" id="SSF55681">
    <property type="entry name" value="Class II aaRS and biotin synthetases"/>
    <property type="match status" value="1"/>
</dbReference>
<dbReference type="SMART" id="SM00863">
    <property type="entry name" value="tRNA_SAD"/>
    <property type="match status" value="1"/>
</dbReference>
<dbReference type="GO" id="GO:0004813">
    <property type="term" value="F:alanine-tRNA ligase activity"/>
    <property type="evidence" value="ECO:0007669"/>
    <property type="project" value="UniProtKB-UniRule"/>
</dbReference>
<dbReference type="FunFam" id="3.30.930.10:FF:000004">
    <property type="entry name" value="Alanine--tRNA ligase"/>
    <property type="match status" value="1"/>
</dbReference>
<evidence type="ECO:0000259" key="13">
    <source>
        <dbReference type="PROSITE" id="PS50860"/>
    </source>
</evidence>
<dbReference type="FunFam" id="3.10.310.40:FF:000001">
    <property type="entry name" value="Alanine--tRNA ligase"/>
    <property type="match status" value="1"/>
</dbReference>
<feature type="domain" description="Alanyl-transfer RNA synthetases family profile" evidence="13">
    <location>
        <begin position="58"/>
        <end position="772"/>
    </location>
</feature>
<keyword evidence="6 11" id="KW-0862">Zinc</keyword>
<keyword evidence="9 11" id="KW-0648">Protein biosynthesis</keyword>
<dbReference type="InterPro" id="IPR023033">
    <property type="entry name" value="Ala_tRNA_ligase_euk/bac"/>
</dbReference>
<comment type="caution">
    <text evidence="14">The sequence shown here is derived from an EMBL/GenBank/DDBJ whole genome shotgun (WGS) entry which is preliminary data.</text>
</comment>
<dbReference type="PROSITE" id="PS50860">
    <property type="entry name" value="AA_TRNA_LIGASE_II_ALA"/>
    <property type="match status" value="1"/>
</dbReference>
<dbReference type="GO" id="GO:0006419">
    <property type="term" value="P:alanyl-tRNA aminoacylation"/>
    <property type="evidence" value="ECO:0007669"/>
    <property type="project" value="UniProtKB-UniRule"/>
</dbReference>
<keyword evidence="7 11" id="KW-0067">ATP-binding</keyword>
<protein>
    <recommendedName>
        <fullName evidence="11">Alanine--tRNA ligase</fullName>
        <ecNumber evidence="11">6.1.1.7</ecNumber>
    </recommendedName>
    <alternativeName>
        <fullName evidence="11">Alanyl-tRNA synthetase</fullName>
        <shortName evidence="11">AlaRS</shortName>
    </alternativeName>
</protein>
<dbReference type="Gene3D" id="6.10.250.550">
    <property type="match status" value="1"/>
</dbReference>